<feature type="disulfide bond" evidence="6">
    <location>
        <begin position="475"/>
        <end position="484"/>
    </location>
</feature>
<dbReference type="SMART" id="SM00179">
    <property type="entry name" value="EGF_CA"/>
    <property type="match status" value="2"/>
</dbReference>
<dbReference type="Gene3D" id="2.120.10.30">
    <property type="entry name" value="TolB, C-terminal domain"/>
    <property type="match status" value="1"/>
</dbReference>
<comment type="caution">
    <text evidence="6">Lacks conserved residue(s) required for the propagation of feature annotation.</text>
</comment>
<feature type="region of interest" description="Disordered" evidence="8">
    <location>
        <begin position="577"/>
        <end position="613"/>
    </location>
</feature>
<gene>
    <name evidence="12" type="ORF">GBAR_LOCUS11547</name>
</gene>
<name>A0AA35RYB7_GEOBA</name>
<evidence type="ECO:0000256" key="4">
    <source>
        <dbReference type="ARBA" id="ARBA00023157"/>
    </source>
</evidence>
<dbReference type="InterPro" id="IPR000742">
    <property type="entry name" value="EGF"/>
</dbReference>
<evidence type="ECO:0000313" key="12">
    <source>
        <dbReference type="EMBL" id="CAI8019188.1"/>
    </source>
</evidence>
<keyword evidence="1 6" id="KW-0245">EGF-like domain</keyword>
<dbReference type="SMART" id="SM00181">
    <property type="entry name" value="EGF"/>
    <property type="match status" value="4"/>
</dbReference>
<keyword evidence="2 10" id="KW-0732">Signal</keyword>
<keyword evidence="3" id="KW-0677">Repeat</keyword>
<feature type="domain" description="EGF-like" evidence="11">
    <location>
        <begin position="489"/>
        <end position="528"/>
    </location>
</feature>
<keyword evidence="12" id="KW-0449">Lipoprotein</keyword>
<dbReference type="CDD" id="cd00054">
    <property type="entry name" value="EGF_CA"/>
    <property type="match status" value="3"/>
</dbReference>
<proteinExistence type="predicted"/>
<evidence type="ECO:0000259" key="11">
    <source>
        <dbReference type="PROSITE" id="PS50026"/>
    </source>
</evidence>
<evidence type="ECO:0000256" key="2">
    <source>
        <dbReference type="ARBA" id="ARBA00022729"/>
    </source>
</evidence>
<evidence type="ECO:0000256" key="8">
    <source>
        <dbReference type="SAM" id="MobiDB-lite"/>
    </source>
</evidence>
<dbReference type="PANTHER" id="PTHR46513:SF13">
    <property type="entry name" value="EGF-LIKE DOMAIN-CONTAINING PROTEIN"/>
    <property type="match status" value="1"/>
</dbReference>
<dbReference type="PROSITE" id="PS50026">
    <property type="entry name" value="EGF_3"/>
    <property type="match status" value="3"/>
</dbReference>
<keyword evidence="13" id="KW-1185">Reference proteome</keyword>
<feature type="disulfide bond" evidence="6">
    <location>
        <begin position="518"/>
        <end position="527"/>
    </location>
</feature>
<dbReference type="PANTHER" id="PTHR46513">
    <property type="entry name" value="VITELLOGENIN RECEPTOR-LIKE PROTEIN-RELATED-RELATED"/>
    <property type="match status" value="1"/>
</dbReference>
<comment type="caution">
    <text evidence="12">The sequence shown here is derived from an EMBL/GenBank/DDBJ whole genome shotgun (WGS) entry which is preliminary data.</text>
</comment>
<sequence length="663" mass="72869">MQFIYGNGRSQRFAGDGVSLAVRWLLVLSCVTCAVIDSNEATDAMPYLVYTSGSTIFRVSTDGSSTEVVLQSPGSVNKLGIDFDYRNGRLFWVDSTLLRIMSSSINGSNVQTIALSGGFLTLERLAYDWLTDKLYWTDYGAAQIGMIDLKTMTRMVILQTGRQQLSRPRAFRLDLKRRQMYWIDWLDESGSALIERASMDGSDRQVIVNTVRSRPYDLALDVEMGKIYIIDGYHDTISSMDLDGSNSQQLQLFPSSIVPFSLVYHDGVLYWTERRIRLISRLTVGDNEPRQLGNVSVMTRRPAGLVMISPDLQPDYENPCSASGCSHICILSSYDVRGFTCACGEGVELLEDQLTCKGTLTVAPTTTVTSPTIINPPPTSAVLLVPSSSSSSIPVVSPTSVTPPKPCPCMNGGDCRRQQGSKVQCLCPVDYTGDLCEKHINDTGVCDHPINAIQPLCENGATCVNTGVFEYHCDCRPGFEGRYCEKRINYGVCNETKPCYNGGVCINQDEDPGFTCKCPKGFTGYNCTFGSLEGTDPAVSSGVFVGVVAGFVAVVSVLLVVIICVFAMLKKQREKNKALEGSASSRSNSPMIKTKRMMYRSDETPSSTDTANHDYWLQSQPSIIRGQTNLYSQGPRRVPPNLRAYAKAESFDELSRESKVLTV</sequence>
<feature type="disulfide bond" evidence="6">
    <location>
        <begin position="499"/>
        <end position="516"/>
    </location>
</feature>
<keyword evidence="12" id="KW-0675">Receptor</keyword>
<keyword evidence="4 6" id="KW-1015">Disulfide bond</keyword>
<dbReference type="InterPro" id="IPR050778">
    <property type="entry name" value="Cueball_EGF_LRP_Nidogen"/>
</dbReference>
<evidence type="ECO:0000256" key="6">
    <source>
        <dbReference type="PROSITE-ProRule" id="PRU00076"/>
    </source>
</evidence>
<evidence type="ECO:0000256" key="1">
    <source>
        <dbReference type="ARBA" id="ARBA00022536"/>
    </source>
</evidence>
<evidence type="ECO:0000313" key="13">
    <source>
        <dbReference type="Proteomes" id="UP001174909"/>
    </source>
</evidence>
<dbReference type="PROSITE" id="PS01186">
    <property type="entry name" value="EGF_2"/>
    <property type="match status" value="2"/>
</dbReference>
<keyword evidence="5" id="KW-0325">Glycoprotein</keyword>
<dbReference type="SMART" id="SM00135">
    <property type="entry name" value="LY"/>
    <property type="match status" value="5"/>
</dbReference>
<dbReference type="PROSITE" id="PS00022">
    <property type="entry name" value="EGF_1"/>
    <property type="match status" value="3"/>
</dbReference>
<feature type="compositionally biased region" description="Polar residues" evidence="8">
    <location>
        <begin position="582"/>
        <end position="591"/>
    </location>
</feature>
<dbReference type="Pfam" id="PF00008">
    <property type="entry name" value="EGF"/>
    <property type="match status" value="2"/>
</dbReference>
<feature type="repeat" description="LDL-receptor class B" evidence="7">
    <location>
        <begin position="178"/>
        <end position="224"/>
    </location>
</feature>
<reference evidence="12" key="1">
    <citation type="submission" date="2023-03" db="EMBL/GenBank/DDBJ databases">
        <authorList>
            <person name="Steffen K."/>
            <person name="Cardenas P."/>
        </authorList>
    </citation>
    <scope>NUCLEOTIDE SEQUENCE</scope>
</reference>
<organism evidence="12 13">
    <name type="scientific">Geodia barretti</name>
    <name type="common">Barrett's horny sponge</name>
    <dbReference type="NCBI Taxonomy" id="519541"/>
    <lineage>
        <taxon>Eukaryota</taxon>
        <taxon>Metazoa</taxon>
        <taxon>Porifera</taxon>
        <taxon>Demospongiae</taxon>
        <taxon>Heteroscleromorpha</taxon>
        <taxon>Tetractinellida</taxon>
        <taxon>Astrophorina</taxon>
        <taxon>Geodiidae</taxon>
        <taxon>Geodia</taxon>
    </lineage>
</organism>
<dbReference type="GO" id="GO:0005509">
    <property type="term" value="F:calcium ion binding"/>
    <property type="evidence" value="ECO:0007669"/>
    <property type="project" value="InterPro"/>
</dbReference>
<evidence type="ECO:0000256" key="10">
    <source>
        <dbReference type="SAM" id="SignalP"/>
    </source>
</evidence>
<feature type="disulfide bond" evidence="6">
    <location>
        <begin position="427"/>
        <end position="436"/>
    </location>
</feature>
<dbReference type="SUPFAM" id="SSF57196">
    <property type="entry name" value="EGF/Laminin"/>
    <property type="match status" value="3"/>
</dbReference>
<keyword evidence="9" id="KW-1133">Transmembrane helix</keyword>
<evidence type="ECO:0000256" key="9">
    <source>
        <dbReference type="SAM" id="Phobius"/>
    </source>
</evidence>
<dbReference type="InterPro" id="IPR001881">
    <property type="entry name" value="EGF-like_Ca-bd_dom"/>
</dbReference>
<evidence type="ECO:0000256" key="7">
    <source>
        <dbReference type="PROSITE-ProRule" id="PRU00461"/>
    </source>
</evidence>
<dbReference type="SUPFAM" id="SSF63825">
    <property type="entry name" value="YWTD domain"/>
    <property type="match status" value="1"/>
</dbReference>
<keyword evidence="9" id="KW-0812">Transmembrane</keyword>
<feature type="repeat" description="LDL-receptor class B" evidence="7">
    <location>
        <begin position="88"/>
        <end position="131"/>
    </location>
</feature>
<feature type="domain" description="EGF-like" evidence="11">
    <location>
        <begin position="403"/>
        <end position="437"/>
    </location>
</feature>
<feature type="domain" description="EGF-like" evidence="11">
    <location>
        <begin position="442"/>
        <end position="485"/>
    </location>
</feature>
<dbReference type="Proteomes" id="UP001174909">
    <property type="component" value="Unassembled WGS sequence"/>
</dbReference>
<keyword evidence="9" id="KW-0472">Membrane</keyword>
<dbReference type="InterPro" id="IPR000033">
    <property type="entry name" value="LDLR_classB_rpt"/>
</dbReference>
<dbReference type="PROSITE" id="PS51120">
    <property type="entry name" value="LDLRB"/>
    <property type="match status" value="2"/>
</dbReference>
<evidence type="ECO:0000256" key="5">
    <source>
        <dbReference type="ARBA" id="ARBA00023180"/>
    </source>
</evidence>
<feature type="chain" id="PRO_5041469169" evidence="10">
    <location>
        <begin position="35"/>
        <end position="663"/>
    </location>
</feature>
<dbReference type="InterPro" id="IPR011042">
    <property type="entry name" value="6-blade_b-propeller_TolB-like"/>
</dbReference>
<evidence type="ECO:0000256" key="3">
    <source>
        <dbReference type="ARBA" id="ARBA00022737"/>
    </source>
</evidence>
<feature type="transmembrane region" description="Helical" evidence="9">
    <location>
        <begin position="543"/>
        <end position="569"/>
    </location>
</feature>
<feature type="signal peptide" evidence="10">
    <location>
        <begin position="1"/>
        <end position="34"/>
    </location>
</feature>
<dbReference type="EMBL" id="CASHTH010001732">
    <property type="protein sequence ID" value="CAI8019188.1"/>
    <property type="molecule type" value="Genomic_DNA"/>
</dbReference>
<dbReference type="Pfam" id="PF00058">
    <property type="entry name" value="Ldl_recept_b"/>
    <property type="match status" value="1"/>
</dbReference>
<accession>A0AA35RYB7</accession>
<protein>
    <submittedName>
        <fullName evidence="12">Low-density lipoprotein receptor-related protein 5</fullName>
    </submittedName>
</protein>
<dbReference type="AlphaFoldDB" id="A0AA35RYB7"/>
<dbReference type="FunFam" id="2.120.10.30:FF:000241">
    <property type="entry name" value="Low-density lipoprotein receptor-related protein 6"/>
    <property type="match status" value="1"/>
</dbReference>
<dbReference type="Gene3D" id="2.10.25.10">
    <property type="entry name" value="Laminin"/>
    <property type="match status" value="3"/>
</dbReference>